<dbReference type="Gene3D" id="1.10.540.10">
    <property type="entry name" value="Acyl-CoA dehydrogenase/oxidase, N-terminal domain"/>
    <property type="match status" value="1"/>
</dbReference>
<organism evidence="5 6">
    <name type="scientific">Micromonospora matsumotoense</name>
    <dbReference type="NCBI Taxonomy" id="121616"/>
    <lineage>
        <taxon>Bacteria</taxon>
        <taxon>Bacillati</taxon>
        <taxon>Actinomycetota</taxon>
        <taxon>Actinomycetes</taxon>
        <taxon>Micromonosporales</taxon>
        <taxon>Micromonosporaceae</taxon>
        <taxon>Micromonospora</taxon>
    </lineage>
</organism>
<dbReference type="GO" id="GO:0016712">
    <property type="term" value="F:oxidoreductase activity, acting on paired donors, with incorporation or reduction of molecular oxygen, reduced flavin or flavoprotein as one donor, and incorporation of one atom of oxygen"/>
    <property type="evidence" value="ECO:0007669"/>
    <property type="project" value="TreeGrafter"/>
</dbReference>
<proteinExistence type="inferred from homology"/>
<dbReference type="InterPro" id="IPR036250">
    <property type="entry name" value="AcylCo_DH-like_C"/>
</dbReference>
<evidence type="ECO:0000256" key="2">
    <source>
        <dbReference type="ARBA" id="ARBA00049661"/>
    </source>
</evidence>
<dbReference type="Gene3D" id="1.20.140.10">
    <property type="entry name" value="Butyryl-CoA Dehydrogenase, subunit A, domain 3"/>
    <property type="match status" value="1"/>
</dbReference>
<dbReference type="Pfam" id="PF08028">
    <property type="entry name" value="Acyl-CoA_dh_2"/>
    <property type="match status" value="1"/>
</dbReference>
<dbReference type="GO" id="GO:0003995">
    <property type="term" value="F:acyl-CoA dehydrogenase activity"/>
    <property type="evidence" value="ECO:0007669"/>
    <property type="project" value="TreeGrafter"/>
</dbReference>
<dbReference type="InterPro" id="IPR013107">
    <property type="entry name" value="Acyl-CoA_DH_C"/>
</dbReference>
<dbReference type="AlphaFoldDB" id="A0A1C4X254"/>
<feature type="domain" description="Acyl-CoA dehydrogenase/oxidase N-terminal" evidence="3">
    <location>
        <begin position="26"/>
        <end position="109"/>
    </location>
</feature>
<dbReference type="InterPro" id="IPR037069">
    <property type="entry name" value="AcylCoA_DH/ox_N_sf"/>
</dbReference>
<keyword evidence="1" id="KW-0560">Oxidoreductase</keyword>
<dbReference type="Proteomes" id="UP000198797">
    <property type="component" value="Unassembled WGS sequence"/>
</dbReference>
<dbReference type="InterPro" id="IPR050741">
    <property type="entry name" value="Acyl-CoA_dehydrogenase"/>
</dbReference>
<dbReference type="OrthoDB" id="3404950at2"/>
<evidence type="ECO:0000313" key="6">
    <source>
        <dbReference type="Proteomes" id="UP000198797"/>
    </source>
</evidence>
<reference evidence="6" key="1">
    <citation type="submission" date="2016-06" db="EMBL/GenBank/DDBJ databases">
        <authorList>
            <person name="Varghese N."/>
            <person name="Submissions Spin"/>
        </authorList>
    </citation>
    <scope>NUCLEOTIDE SEQUENCE [LARGE SCALE GENOMIC DNA]</scope>
    <source>
        <strain evidence="6">DSM 44100</strain>
    </source>
</reference>
<sequence>MTSATEAPPRDELVRRASELVPLLRQHAGWQEENRRLHDETVEALADAGLFRMRVPRRYGGYESDTRTLHEVMVELGRGDGSVAWTASVWAIPGWMVGMFPDEVQDEVYATPDVRICGTLSPSASGTPKPGGGMLLNGSWSFISGALHSHWQEVIAMAPAPDGVNQWPVMALVPLSDLEIVDDWYTAGLQGSGSITTVARDVFVPQERIVPMPAVLQGQSASALNRDLPMYRNPLLGVANASSAGTVIGLARAAREFFLERLDRKITYTDYATQREAPVTHLQLAEATMKIDEAEFHAQRITDLVDTKGVSGEPWTLEERARTRADIGAVCQLGRAAVDLLGMASGGSSILRQAPMQRVVRDMYAVNLHALMVPSTNLELYGRVLCGLEPNSPYI</sequence>
<accession>A0A1C4X254</accession>
<dbReference type="PANTHER" id="PTHR48083">
    <property type="entry name" value="MEDIUM-CHAIN SPECIFIC ACYL-COA DEHYDROGENASE, MITOCHONDRIAL-RELATED"/>
    <property type="match status" value="1"/>
</dbReference>
<dbReference type="InterPro" id="IPR013786">
    <property type="entry name" value="AcylCoA_DH/ox_N"/>
</dbReference>
<gene>
    <name evidence="5" type="ORF">GA0070216_10483</name>
</gene>
<protein>
    <submittedName>
        <fullName evidence="5">Acyl-CoA dehydrogenase</fullName>
    </submittedName>
</protein>
<dbReference type="EMBL" id="FMCU01000004">
    <property type="protein sequence ID" value="SCF02533.1"/>
    <property type="molecule type" value="Genomic_DNA"/>
</dbReference>
<feature type="domain" description="Acyl-CoA dehydrogenase C-terminal" evidence="4">
    <location>
        <begin position="243"/>
        <end position="372"/>
    </location>
</feature>
<dbReference type="PIRSF" id="PIRSF016578">
    <property type="entry name" value="HsaA"/>
    <property type="match status" value="1"/>
</dbReference>
<dbReference type="GO" id="GO:0033539">
    <property type="term" value="P:fatty acid beta-oxidation using acyl-CoA dehydrogenase"/>
    <property type="evidence" value="ECO:0007669"/>
    <property type="project" value="TreeGrafter"/>
</dbReference>
<dbReference type="Gene3D" id="2.40.110.10">
    <property type="entry name" value="Butyryl-CoA Dehydrogenase, subunit A, domain 2"/>
    <property type="match status" value="1"/>
</dbReference>
<dbReference type="GO" id="GO:0050660">
    <property type="term" value="F:flavin adenine dinucleotide binding"/>
    <property type="evidence" value="ECO:0007669"/>
    <property type="project" value="InterPro"/>
</dbReference>
<dbReference type="InterPro" id="IPR009100">
    <property type="entry name" value="AcylCoA_DH/oxidase_NM_dom_sf"/>
</dbReference>
<evidence type="ECO:0000256" key="1">
    <source>
        <dbReference type="ARBA" id="ARBA00023002"/>
    </source>
</evidence>
<dbReference type="SUPFAM" id="SSF56645">
    <property type="entry name" value="Acyl-CoA dehydrogenase NM domain-like"/>
    <property type="match status" value="1"/>
</dbReference>
<dbReference type="Pfam" id="PF02771">
    <property type="entry name" value="Acyl-CoA_dh_N"/>
    <property type="match status" value="1"/>
</dbReference>
<dbReference type="STRING" id="121616.GA0070216_10483"/>
<evidence type="ECO:0000259" key="3">
    <source>
        <dbReference type="Pfam" id="PF02771"/>
    </source>
</evidence>
<dbReference type="RefSeq" id="WP_091243026.1">
    <property type="nucleotide sequence ID" value="NZ_CP192025.1"/>
</dbReference>
<dbReference type="GO" id="GO:0005737">
    <property type="term" value="C:cytoplasm"/>
    <property type="evidence" value="ECO:0007669"/>
    <property type="project" value="TreeGrafter"/>
</dbReference>
<dbReference type="PANTHER" id="PTHR48083:SF19">
    <property type="entry name" value="FLAVIN-DEPENDENT MONOOXYGENASE, OXYGENASE SUBUNIT HSAA"/>
    <property type="match status" value="1"/>
</dbReference>
<name>A0A1C4X254_9ACTN</name>
<evidence type="ECO:0000313" key="5">
    <source>
        <dbReference type="EMBL" id="SCF02533.1"/>
    </source>
</evidence>
<dbReference type="InterPro" id="IPR046373">
    <property type="entry name" value="Acyl-CoA_Oxase/DH_mid-dom_sf"/>
</dbReference>
<dbReference type="SUPFAM" id="SSF47203">
    <property type="entry name" value="Acyl-CoA dehydrogenase C-terminal domain-like"/>
    <property type="match status" value="1"/>
</dbReference>
<evidence type="ECO:0000259" key="4">
    <source>
        <dbReference type="Pfam" id="PF08028"/>
    </source>
</evidence>
<comment type="similarity">
    <text evidence="2">Belongs to the HpaH/HsaA monooxygenase family.</text>
</comment>
<keyword evidence="6" id="KW-1185">Reference proteome</keyword>